<sequence length="154" mass="17686">MKDLLKDLNTTSDPVNYEAKIHWISYVVPVFFIIIGSIGVFAFLLLGYKYMLGFIGLIYLFLIYLFIRGIIRFLRFRSTKIYVTDHHLTFSTGILGKTLSDLSLSKLEGMHLHQSLLGKTLNFGTLVVTTGDVTNIYLIEKPMELRTILLNYKK</sequence>
<keyword evidence="1" id="KW-0472">Membrane</keyword>
<dbReference type="STRING" id="1218108.GCA_000382425_03421"/>
<evidence type="ECO:0000313" key="4">
    <source>
        <dbReference type="Proteomes" id="UP000321245"/>
    </source>
</evidence>
<keyword evidence="1" id="KW-0812">Transmembrane</keyword>
<dbReference type="AlphaFoldDB" id="A0A511NJ28"/>
<evidence type="ECO:0000313" key="3">
    <source>
        <dbReference type="EMBL" id="GEM52764.1"/>
    </source>
</evidence>
<dbReference type="OrthoDB" id="1264018at2"/>
<reference evidence="3 4" key="1">
    <citation type="submission" date="2019-07" db="EMBL/GenBank/DDBJ databases">
        <title>Whole genome shotgun sequence of Empedobacter brevis NBRC 14943.</title>
        <authorList>
            <person name="Hosoyama A."/>
            <person name="Uohara A."/>
            <person name="Ohji S."/>
            <person name="Ichikawa N."/>
        </authorList>
    </citation>
    <scope>NUCLEOTIDE SEQUENCE [LARGE SCALE GENOMIC DNA]</scope>
    <source>
        <strain evidence="3 4">NBRC 14943</strain>
    </source>
</reference>
<dbReference type="RefSeq" id="WP_019976886.1">
    <property type="nucleotide sequence ID" value="NZ_BJXC01000019.1"/>
</dbReference>
<evidence type="ECO:0000256" key="1">
    <source>
        <dbReference type="SAM" id="Phobius"/>
    </source>
</evidence>
<feature type="domain" description="YdbS-like PH" evidence="2">
    <location>
        <begin position="77"/>
        <end position="142"/>
    </location>
</feature>
<accession>A0A511NJ28</accession>
<organism evidence="3 4">
    <name type="scientific">Empedobacter brevis NBRC 14943 = ATCC 43319</name>
    <dbReference type="NCBI Taxonomy" id="1218108"/>
    <lineage>
        <taxon>Bacteria</taxon>
        <taxon>Pseudomonadati</taxon>
        <taxon>Bacteroidota</taxon>
        <taxon>Flavobacteriia</taxon>
        <taxon>Flavobacteriales</taxon>
        <taxon>Weeksellaceae</taxon>
        <taxon>Empedobacter</taxon>
    </lineage>
</organism>
<dbReference type="GeneID" id="84651447"/>
<dbReference type="EMBL" id="BJXC01000019">
    <property type="protein sequence ID" value="GEM52764.1"/>
    <property type="molecule type" value="Genomic_DNA"/>
</dbReference>
<name>A0A511NJ28_9FLAO</name>
<keyword evidence="4" id="KW-1185">Reference proteome</keyword>
<gene>
    <name evidence="3" type="ORF">EB1_25540</name>
</gene>
<keyword evidence="1" id="KW-1133">Transmembrane helix</keyword>
<evidence type="ECO:0000259" key="2">
    <source>
        <dbReference type="Pfam" id="PF03703"/>
    </source>
</evidence>
<comment type="caution">
    <text evidence="3">The sequence shown here is derived from an EMBL/GenBank/DDBJ whole genome shotgun (WGS) entry which is preliminary data.</text>
</comment>
<feature type="transmembrane region" description="Helical" evidence="1">
    <location>
        <begin position="21"/>
        <end position="44"/>
    </location>
</feature>
<dbReference type="Proteomes" id="UP000321245">
    <property type="component" value="Unassembled WGS sequence"/>
</dbReference>
<dbReference type="InterPro" id="IPR005182">
    <property type="entry name" value="YdbS-like_PH"/>
</dbReference>
<proteinExistence type="predicted"/>
<protein>
    <recommendedName>
        <fullName evidence="2">YdbS-like PH domain-containing protein</fullName>
    </recommendedName>
</protein>
<feature type="transmembrane region" description="Helical" evidence="1">
    <location>
        <begin position="50"/>
        <end position="71"/>
    </location>
</feature>
<dbReference type="Pfam" id="PF03703">
    <property type="entry name" value="bPH_2"/>
    <property type="match status" value="1"/>
</dbReference>